<proteinExistence type="predicted"/>
<name>A0ABQ3GQA7_9GAMM</name>
<dbReference type="Gene3D" id="2.60.40.4150">
    <property type="entry name" value="Type VI secretion system, lipoprotein SciN"/>
    <property type="match status" value="1"/>
</dbReference>
<keyword evidence="2" id="KW-0732">Signal</keyword>
<reference evidence="4" key="1">
    <citation type="journal article" date="2019" name="Int. J. Syst. Evol. Microbiol.">
        <title>The Global Catalogue of Microorganisms (GCM) 10K type strain sequencing project: providing services to taxonomists for standard genome sequencing and annotation.</title>
        <authorList>
            <consortium name="The Broad Institute Genomics Platform"/>
            <consortium name="The Broad Institute Genome Sequencing Center for Infectious Disease"/>
            <person name="Wu L."/>
            <person name="Ma J."/>
        </authorList>
    </citation>
    <scope>NUCLEOTIDE SEQUENCE [LARGE SCALE GENOMIC DNA]</scope>
    <source>
        <strain evidence="4">KCTC 42280</strain>
    </source>
</reference>
<feature type="coiled-coil region" evidence="1">
    <location>
        <begin position="64"/>
        <end position="105"/>
    </location>
</feature>
<dbReference type="InterPro" id="IPR038706">
    <property type="entry name" value="Type_VI_SciN-like_sf"/>
</dbReference>
<comment type="caution">
    <text evidence="3">The sequence shown here is derived from an EMBL/GenBank/DDBJ whole genome shotgun (WGS) entry which is preliminary data.</text>
</comment>
<keyword evidence="4" id="KW-1185">Reference proteome</keyword>
<feature type="signal peptide" evidence="2">
    <location>
        <begin position="1"/>
        <end position="24"/>
    </location>
</feature>
<feature type="chain" id="PRO_5046145173" description="Lipoprotein" evidence="2">
    <location>
        <begin position="25"/>
        <end position="236"/>
    </location>
</feature>
<sequence length="236" mass="25554">MDKCMKLSIAAVALGCVLTTTLSGCSLSGASKSDSTASVLAGKSGTTNEASVIDSMKDVISHKSTVMNEDLQNLKAQLEQQQQRLESMNDEQKALQEQLKRQSITLQILPAANANAGRAKQGTASTAYIGFLEEENQFAEVEERAAKEVSVIPNRATSLKLSIPQDAQFIAIKVGLRHTQKRSQVLIPLDSIDFDQALVLNVGACDINIKEGVNPELVPDFTTKLKYYQQPLVSCL</sequence>
<dbReference type="PROSITE" id="PS51257">
    <property type="entry name" value="PROKAR_LIPOPROTEIN"/>
    <property type="match status" value="1"/>
</dbReference>
<gene>
    <name evidence="3" type="ORF">GCM10016272_03360</name>
</gene>
<evidence type="ECO:0000256" key="1">
    <source>
        <dbReference type="SAM" id="Coils"/>
    </source>
</evidence>
<evidence type="ECO:0000313" key="4">
    <source>
        <dbReference type="Proteomes" id="UP000610203"/>
    </source>
</evidence>
<accession>A0ABQ3GQA7</accession>
<evidence type="ECO:0000313" key="3">
    <source>
        <dbReference type="EMBL" id="GHD26455.1"/>
    </source>
</evidence>
<evidence type="ECO:0000256" key="2">
    <source>
        <dbReference type="SAM" id="SignalP"/>
    </source>
</evidence>
<protein>
    <recommendedName>
        <fullName evidence="5">Lipoprotein</fullName>
    </recommendedName>
</protein>
<dbReference type="EMBL" id="BMZR01000001">
    <property type="protein sequence ID" value="GHD26455.1"/>
    <property type="molecule type" value="Genomic_DNA"/>
</dbReference>
<evidence type="ECO:0008006" key="5">
    <source>
        <dbReference type="Google" id="ProtNLM"/>
    </source>
</evidence>
<dbReference type="Proteomes" id="UP000610203">
    <property type="component" value="Unassembled WGS sequence"/>
</dbReference>
<keyword evidence="1" id="KW-0175">Coiled coil</keyword>
<organism evidence="3 4">
    <name type="scientific">Psychrobacter glaciei</name>
    <dbReference type="NCBI Taxonomy" id="619771"/>
    <lineage>
        <taxon>Bacteria</taxon>
        <taxon>Pseudomonadati</taxon>
        <taxon>Pseudomonadota</taxon>
        <taxon>Gammaproteobacteria</taxon>
        <taxon>Moraxellales</taxon>
        <taxon>Moraxellaceae</taxon>
        <taxon>Psychrobacter</taxon>
    </lineage>
</organism>